<dbReference type="GO" id="GO:0005525">
    <property type="term" value="F:GTP binding"/>
    <property type="evidence" value="ECO:0007669"/>
    <property type="project" value="UniProtKB-UniRule"/>
</dbReference>
<dbReference type="EMBL" id="JACEFG010000001">
    <property type="protein sequence ID" value="MBA2174396.1"/>
    <property type="molecule type" value="Genomic_DNA"/>
</dbReference>
<keyword evidence="1 10" id="KW-0963">Cytoplasm</keyword>
<keyword evidence="3 10" id="KW-0479">Metal-binding</keyword>
<dbReference type="InterPro" id="IPR027417">
    <property type="entry name" value="P-loop_NTPase"/>
</dbReference>
<dbReference type="PROSITE" id="PS50936">
    <property type="entry name" value="ENGC_GTPASE"/>
    <property type="match status" value="1"/>
</dbReference>
<feature type="binding site" evidence="10">
    <location>
        <position position="291"/>
    </location>
    <ligand>
        <name>Zn(2+)</name>
        <dbReference type="ChEBI" id="CHEBI:29105"/>
    </ligand>
</feature>
<keyword evidence="9 10" id="KW-0342">GTP-binding</keyword>
<evidence type="ECO:0000256" key="2">
    <source>
        <dbReference type="ARBA" id="ARBA00022517"/>
    </source>
</evidence>
<dbReference type="GO" id="GO:0046872">
    <property type="term" value="F:metal ion binding"/>
    <property type="evidence" value="ECO:0007669"/>
    <property type="project" value="UniProtKB-KW"/>
</dbReference>
<comment type="function">
    <text evidence="10">One of several proteins that assist in the late maturation steps of the functional core of the 30S ribosomal subunit. Helps release RbfA from mature subunits. May play a role in the assembly of ribosomal proteins into the subunit. Circularly permuted GTPase that catalyzes slow GTP hydrolysis, GTPase activity is stimulated by the 30S ribosomal subunit.</text>
</comment>
<dbReference type="Proteomes" id="UP000571017">
    <property type="component" value="Unassembled WGS sequence"/>
</dbReference>
<evidence type="ECO:0000256" key="1">
    <source>
        <dbReference type="ARBA" id="ARBA00022490"/>
    </source>
</evidence>
<reference evidence="13 14" key="1">
    <citation type="journal article" date="2004" name="Extremophiles">
        <title>Halobacillus locisalis sp. nov., a halophilic bacterium isolated from a marine solar saltern of the Yellow Sea in Korea.</title>
        <authorList>
            <person name="Yoon J.H."/>
            <person name="Kang K.H."/>
            <person name="Oh T.K."/>
            <person name="Park Y.H."/>
        </authorList>
    </citation>
    <scope>NUCLEOTIDE SEQUENCE [LARGE SCALE GENOMIC DNA]</scope>
    <source>
        <strain evidence="13 14">KCTC 3788</strain>
    </source>
</reference>
<keyword evidence="2 10" id="KW-0690">Ribosome biogenesis</keyword>
<evidence type="ECO:0000259" key="11">
    <source>
        <dbReference type="PROSITE" id="PS50936"/>
    </source>
</evidence>
<evidence type="ECO:0000259" key="12">
    <source>
        <dbReference type="PROSITE" id="PS51721"/>
    </source>
</evidence>
<comment type="similarity">
    <text evidence="10">Belongs to the TRAFAC class YlqF/YawG GTPase family. RsgA subfamily.</text>
</comment>
<proteinExistence type="inferred from homology"/>
<keyword evidence="7 10" id="KW-0862">Zinc</keyword>
<comment type="caution">
    <text evidence="13">The sequence shown here is derived from an EMBL/GenBank/DDBJ whole genome shotgun (WGS) entry which is preliminary data.</text>
</comment>
<dbReference type="InterPro" id="IPR030378">
    <property type="entry name" value="G_CP_dom"/>
</dbReference>
<evidence type="ECO:0000256" key="3">
    <source>
        <dbReference type="ARBA" id="ARBA00022723"/>
    </source>
</evidence>
<dbReference type="RefSeq" id="WP_181471394.1">
    <property type="nucleotide sequence ID" value="NZ_JACEFG010000001.1"/>
</dbReference>
<dbReference type="NCBIfam" id="TIGR00157">
    <property type="entry name" value="ribosome small subunit-dependent GTPase A"/>
    <property type="match status" value="1"/>
</dbReference>
<evidence type="ECO:0000313" key="14">
    <source>
        <dbReference type="Proteomes" id="UP000571017"/>
    </source>
</evidence>
<keyword evidence="8 10" id="KW-0694">RNA-binding</keyword>
<comment type="subunit">
    <text evidence="10">Monomer. Associates with 30S ribosomal subunit, binds 16S rRNA.</text>
</comment>
<keyword evidence="4 10" id="KW-0699">rRNA-binding</keyword>
<evidence type="ECO:0000313" key="13">
    <source>
        <dbReference type="EMBL" id="MBA2174396.1"/>
    </source>
</evidence>
<sequence length="341" mass="38650">MQRVEEVKPNNFFVNQCKENEQLGRVLLGAHGIYTLLTMNGTLEGRLSGRFHHELTEARDYPAVGDWVVYVGDGRACVIIQRVLNRRTLLSRKKAGTTTDEQVMVSNVDVVFIVTALTKEFNVRRIERYVHQVYESCARPVIICTKKDLCEDVTGRIGEVERVAPGVPVYATNNLTGEGMADIMKECVSGETITLIGSSGVGKSTLINHMLNAEVQDTKDARSKDDRGRHTTTHRELFTLSNGAFMIDTPGMRELQLWGDSDTIDQTFEDIEAYSHHCKFRDCSHSNEPQCEVLRAIDDGELDDARLINYHKLKRELKRLELKEKYGSHRTNRMLHGPNKI</sequence>
<dbReference type="HAMAP" id="MF_01820">
    <property type="entry name" value="GTPase_RsgA"/>
    <property type="match status" value="1"/>
</dbReference>
<dbReference type="SUPFAM" id="SSF52540">
    <property type="entry name" value="P-loop containing nucleoside triphosphate hydrolases"/>
    <property type="match status" value="1"/>
</dbReference>
<evidence type="ECO:0000256" key="6">
    <source>
        <dbReference type="ARBA" id="ARBA00022801"/>
    </source>
</evidence>
<dbReference type="PROSITE" id="PS51721">
    <property type="entry name" value="G_CP"/>
    <property type="match status" value="1"/>
</dbReference>
<dbReference type="Gene3D" id="3.40.50.300">
    <property type="entry name" value="P-loop containing nucleotide triphosphate hydrolases"/>
    <property type="match status" value="1"/>
</dbReference>
<dbReference type="Gene3D" id="1.10.40.50">
    <property type="entry name" value="Probable gtpase engc, domain 3"/>
    <property type="match status" value="1"/>
</dbReference>
<dbReference type="AlphaFoldDB" id="A0A838CS07"/>
<evidence type="ECO:0000256" key="9">
    <source>
        <dbReference type="ARBA" id="ARBA00023134"/>
    </source>
</evidence>
<keyword evidence="14" id="KW-1185">Reference proteome</keyword>
<dbReference type="PANTHER" id="PTHR32120">
    <property type="entry name" value="SMALL RIBOSOMAL SUBUNIT BIOGENESIS GTPASE RSGA"/>
    <property type="match status" value="1"/>
</dbReference>
<feature type="binding site" evidence="10">
    <location>
        <position position="285"/>
    </location>
    <ligand>
        <name>Zn(2+)</name>
        <dbReference type="ChEBI" id="CHEBI:29105"/>
    </ligand>
</feature>
<keyword evidence="6 10" id="KW-0378">Hydrolase</keyword>
<dbReference type="InterPro" id="IPR010914">
    <property type="entry name" value="RsgA_GTPase_dom"/>
</dbReference>
<gene>
    <name evidence="10 13" type="primary">rsgA</name>
    <name evidence="13" type="ORF">H0266_05690</name>
</gene>
<comment type="cofactor">
    <cofactor evidence="10">
        <name>Zn(2+)</name>
        <dbReference type="ChEBI" id="CHEBI:29105"/>
    </cofactor>
    <text evidence="10">Binds 1 zinc ion per subunit.</text>
</comment>
<evidence type="ECO:0000256" key="4">
    <source>
        <dbReference type="ARBA" id="ARBA00022730"/>
    </source>
</evidence>
<evidence type="ECO:0000256" key="7">
    <source>
        <dbReference type="ARBA" id="ARBA00022833"/>
    </source>
</evidence>
<evidence type="ECO:0000256" key="5">
    <source>
        <dbReference type="ARBA" id="ARBA00022741"/>
    </source>
</evidence>
<comment type="subcellular location">
    <subcellularLocation>
        <location evidence="10">Cytoplasm</location>
    </subcellularLocation>
</comment>
<feature type="domain" description="CP-type G" evidence="12">
    <location>
        <begin position="97"/>
        <end position="255"/>
    </location>
</feature>
<accession>A0A838CS07</accession>
<protein>
    <recommendedName>
        <fullName evidence="10">Small ribosomal subunit biogenesis GTPase RsgA</fullName>
        <ecNumber evidence="10">3.6.1.-</ecNumber>
    </recommendedName>
</protein>
<dbReference type="GO" id="GO:0042274">
    <property type="term" value="P:ribosomal small subunit biogenesis"/>
    <property type="evidence" value="ECO:0007669"/>
    <property type="project" value="UniProtKB-UniRule"/>
</dbReference>
<feature type="domain" description="EngC GTPase" evidence="11">
    <location>
        <begin position="106"/>
        <end position="253"/>
    </location>
</feature>
<organism evidence="13 14">
    <name type="scientific">Halobacillus locisalis</name>
    <dbReference type="NCBI Taxonomy" id="220753"/>
    <lineage>
        <taxon>Bacteria</taxon>
        <taxon>Bacillati</taxon>
        <taxon>Bacillota</taxon>
        <taxon>Bacilli</taxon>
        <taxon>Bacillales</taxon>
        <taxon>Bacillaceae</taxon>
        <taxon>Halobacillus</taxon>
    </lineage>
</organism>
<dbReference type="GO" id="GO:0003924">
    <property type="term" value="F:GTPase activity"/>
    <property type="evidence" value="ECO:0007669"/>
    <property type="project" value="UniProtKB-UniRule"/>
</dbReference>
<dbReference type="EC" id="3.6.1.-" evidence="10"/>
<evidence type="ECO:0000256" key="8">
    <source>
        <dbReference type="ARBA" id="ARBA00022884"/>
    </source>
</evidence>
<feature type="binding site" evidence="10">
    <location>
        <begin position="145"/>
        <end position="148"/>
    </location>
    <ligand>
        <name>GTP</name>
        <dbReference type="ChEBI" id="CHEBI:37565"/>
    </ligand>
</feature>
<dbReference type="GO" id="GO:0005737">
    <property type="term" value="C:cytoplasm"/>
    <property type="evidence" value="ECO:0007669"/>
    <property type="project" value="UniProtKB-SubCell"/>
</dbReference>
<dbReference type="Pfam" id="PF03193">
    <property type="entry name" value="RsgA_GTPase"/>
    <property type="match status" value="1"/>
</dbReference>
<dbReference type="CDD" id="cd01854">
    <property type="entry name" value="YjeQ_EngC"/>
    <property type="match status" value="1"/>
</dbReference>
<dbReference type="PANTHER" id="PTHR32120:SF10">
    <property type="entry name" value="SMALL RIBOSOMAL SUBUNIT BIOGENESIS GTPASE RSGA"/>
    <property type="match status" value="1"/>
</dbReference>
<name>A0A838CS07_9BACI</name>
<evidence type="ECO:0000256" key="10">
    <source>
        <dbReference type="HAMAP-Rule" id="MF_01820"/>
    </source>
</evidence>
<feature type="binding site" evidence="10">
    <location>
        <position position="278"/>
    </location>
    <ligand>
        <name>Zn(2+)</name>
        <dbReference type="ChEBI" id="CHEBI:29105"/>
    </ligand>
</feature>
<keyword evidence="5 10" id="KW-0547">Nucleotide-binding</keyword>
<feature type="binding site" evidence="10">
    <location>
        <begin position="197"/>
        <end position="205"/>
    </location>
    <ligand>
        <name>GTP</name>
        <dbReference type="ChEBI" id="CHEBI:37565"/>
    </ligand>
</feature>
<dbReference type="InterPro" id="IPR004881">
    <property type="entry name" value="Ribosome_biogen_GTPase_RsgA"/>
</dbReference>
<feature type="binding site" evidence="10">
    <location>
        <position position="283"/>
    </location>
    <ligand>
        <name>Zn(2+)</name>
        <dbReference type="ChEBI" id="CHEBI:29105"/>
    </ligand>
</feature>
<dbReference type="GO" id="GO:0019843">
    <property type="term" value="F:rRNA binding"/>
    <property type="evidence" value="ECO:0007669"/>
    <property type="project" value="UniProtKB-KW"/>
</dbReference>